<evidence type="ECO:0000313" key="1">
    <source>
        <dbReference type="EMBL" id="KAJ4434233.1"/>
    </source>
</evidence>
<name>A0ABQ8SJA9_PERAM</name>
<accession>A0ABQ8SJA9</accession>
<sequence>MTGLCEDGNEPPGTLKANYVELPRESQSLLRTQYRLLLATGVAQSVKALACRSEVELERGFDPRLGLLPGWVFSEVFPNRKMNARLFNDAVSTTRLFSVDELGDSEMVFGEVKPRIRHRLPGIHLTVGENLEKKTQPGVELTDEGMYGLCLRVVSKMTPKVPKEMIWYIQRIVRTPEVGDVLVNEQF</sequence>
<gene>
    <name evidence="1" type="ORF">ANN_22781</name>
</gene>
<dbReference type="Proteomes" id="UP001148838">
    <property type="component" value="Unassembled WGS sequence"/>
</dbReference>
<comment type="caution">
    <text evidence="1">The sequence shown here is derived from an EMBL/GenBank/DDBJ whole genome shotgun (WGS) entry which is preliminary data.</text>
</comment>
<organism evidence="1 2">
    <name type="scientific">Periplaneta americana</name>
    <name type="common">American cockroach</name>
    <name type="synonym">Blatta americana</name>
    <dbReference type="NCBI Taxonomy" id="6978"/>
    <lineage>
        <taxon>Eukaryota</taxon>
        <taxon>Metazoa</taxon>
        <taxon>Ecdysozoa</taxon>
        <taxon>Arthropoda</taxon>
        <taxon>Hexapoda</taxon>
        <taxon>Insecta</taxon>
        <taxon>Pterygota</taxon>
        <taxon>Neoptera</taxon>
        <taxon>Polyneoptera</taxon>
        <taxon>Dictyoptera</taxon>
        <taxon>Blattodea</taxon>
        <taxon>Blattoidea</taxon>
        <taxon>Blattidae</taxon>
        <taxon>Blattinae</taxon>
        <taxon>Periplaneta</taxon>
    </lineage>
</organism>
<keyword evidence="2" id="KW-1185">Reference proteome</keyword>
<proteinExistence type="predicted"/>
<evidence type="ECO:0000313" key="2">
    <source>
        <dbReference type="Proteomes" id="UP001148838"/>
    </source>
</evidence>
<dbReference type="EMBL" id="JAJSOF020000025">
    <property type="protein sequence ID" value="KAJ4434233.1"/>
    <property type="molecule type" value="Genomic_DNA"/>
</dbReference>
<reference evidence="1 2" key="1">
    <citation type="journal article" date="2022" name="Allergy">
        <title>Genome assembly and annotation of Periplaneta americana reveal a comprehensive cockroach allergen profile.</title>
        <authorList>
            <person name="Wang L."/>
            <person name="Xiong Q."/>
            <person name="Saelim N."/>
            <person name="Wang L."/>
            <person name="Nong W."/>
            <person name="Wan A.T."/>
            <person name="Shi M."/>
            <person name="Liu X."/>
            <person name="Cao Q."/>
            <person name="Hui J.H.L."/>
            <person name="Sookrung N."/>
            <person name="Leung T.F."/>
            <person name="Tungtrongchitr A."/>
            <person name="Tsui S.K.W."/>
        </authorList>
    </citation>
    <scope>NUCLEOTIDE SEQUENCE [LARGE SCALE GENOMIC DNA]</scope>
    <source>
        <strain evidence="1">PWHHKU_190912</strain>
    </source>
</reference>
<protein>
    <submittedName>
        <fullName evidence="1">Uncharacterized protein</fullName>
    </submittedName>
</protein>